<sequence length="42" mass="4832">MFSPATTYDQYFHIFPSPEYGLQIVCKSLSVSLSNNLRYSII</sequence>
<name>A0A836MPV0_9NEIS</name>
<proteinExistence type="predicted"/>
<dbReference type="Proteomes" id="UP000027170">
    <property type="component" value="Unassembled WGS sequence"/>
</dbReference>
<reference evidence="1 2" key="1">
    <citation type="submission" date="2014-03" db="EMBL/GenBank/DDBJ databases">
        <title>The genomes of two eusocial bee gut symbionts.</title>
        <authorList>
            <person name="Kwong W.K."/>
            <person name="Engel P."/>
            <person name="Koch H."/>
            <person name="Moran N.A."/>
        </authorList>
    </citation>
    <scope>NUCLEOTIDE SEQUENCE [LARGE SCALE GENOMIC DNA]</scope>
    <source>
        <strain evidence="2">wkB29</strain>
    </source>
</reference>
<evidence type="ECO:0000313" key="2">
    <source>
        <dbReference type="Proteomes" id="UP000027170"/>
    </source>
</evidence>
<evidence type="ECO:0000313" key="1">
    <source>
        <dbReference type="EMBL" id="KDN14324.1"/>
    </source>
</evidence>
<gene>
    <name evidence="1" type="ORF">SALWKB29_1626</name>
</gene>
<keyword evidence="2" id="KW-1185">Reference proteome</keyword>
<organism evidence="1 2">
    <name type="scientific">Snodgrassella communis</name>
    <dbReference type="NCBI Taxonomy" id="2946699"/>
    <lineage>
        <taxon>Bacteria</taxon>
        <taxon>Pseudomonadati</taxon>
        <taxon>Pseudomonadota</taxon>
        <taxon>Betaproteobacteria</taxon>
        <taxon>Neisseriales</taxon>
        <taxon>Neisseriaceae</taxon>
        <taxon>Snodgrassella</taxon>
    </lineage>
</organism>
<protein>
    <submittedName>
        <fullName evidence="1">Uncharacterized protein</fullName>
    </submittedName>
</protein>
<accession>A0A836MPV0</accession>
<dbReference type="EMBL" id="JFZV01000008">
    <property type="protein sequence ID" value="KDN14324.1"/>
    <property type="molecule type" value="Genomic_DNA"/>
</dbReference>
<comment type="caution">
    <text evidence="1">The sequence shown here is derived from an EMBL/GenBank/DDBJ whole genome shotgun (WGS) entry which is preliminary data.</text>
</comment>
<dbReference type="AlphaFoldDB" id="A0A836MPV0"/>